<accession>B0JM29</accession>
<dbReference type="KEGG" id="mar:MAE_02240"/>
<keyword evidence="2" id="KW-1185">Reference proteome</keyword>
<sequence>MVIIARSGASSPVSSGVNFCASTREMFRELLLVFTLRTKHKPLTYPRKLGFNIYLKCRFEGTLGFTDEMKNRPV</sequence>
<evidence type="ECO:0000313" key="1">
    <source>
        <dbReference type="EMBL" id="BAG00046.1"/>
    </source>
</evidence>
<dbReference type="STRING" id="449447.MAE_02240"/>
<gene>
    <name evidence="1" type="ordered locus">MAE_02240</name>
</gene>
<reference evidence="1 2" key="1">
    <citation type="journal article" date="2007" name="DNA Res.">
        <title>Complete genomic structure of the bloom-forming toxic cyanobacterium Microcystis aeruginosa NIES-843.</title>
        <authorList>
            <person name="Kaneko T."/>
            <person name="Nakajima N."/>
            <person name="Okamoto S."/>
            <person name="Suzuki I."/>
            <person name="Tanabe Y."/>
            <person name="Tamaoki M."/>
            <person name="Nakamura Y."/>
            <person name="Kasai F."/>
            <person name="Watanabe A."/>
            <person name="Kawashima K."/>
            <person name="Kishida Y."/>
            <person name="Ono A."/>
            <person name="Shimizu Y."/>
            <person name="Takahashi C."/>
            <person name="Minami C."/>
            <person name="Fujishiro T."/>
            <person name="Kohara M."/>
            <person name="Katoh M."/>
            <person name="Nakazaki N."/>
            <person name="Nakayama S."/>
            <person name="Yamada M."/>
            <person name="Tabata S."/>
            <person name="Watanabe M.M."/>
        </authorList>
    </citation>
    <scope>NUCLEOTIDE SEQUENCE [LARGE SCALE GENOMIC DNA]</scope>
    <source>
        <strain evidence="2">NIES-843 / IAM M-247</strain>
    </source>
</reference>
<protein>
    <submittedName>
        <fullName evidence="1">Uncharacterized protein</fullName>
    </submittedName>
</protein>
<evidence type="ECO:0000313" key="2">
    <source>
        <dbReference type="Proteomes" id="UP000001510"/>
    </source>
</evidence>
<dbReference type="EnsemblBacteria" id="BAG00046">
    <property type="protein sequence ID" value="BAG00046"/>
    <property type="gene ID" value="MAE_02240"/>
</dbReference>
<dbReference type="Proteomes" id="UP000001510">
    <property type="component" value="Chromosome"/>
</dbReference>
<dbReference type="PaxDb" id="449447-MAE_02240"/>
<dbReference type="EMBL" id="AP009552">
    <property type="protein sequence ID" value="BAG00046.1"/>
    <property type="molecule type" value="Genomic_DNA"/>
</dbReference>
<dbReference type="HOGENOM" id="CLU_2683732_0_0_3"/>
<name>B0JM29_MICAN</name>
<proteinExistence type="predicted"/>
<dbReference type="AlphaFoldDB" id="B0JM29"/>
<organism evidence="1 2">
    <name type="scientific">Microcystis aeruginosa (strain NIES-843 / IAM M-2473)</name>
    <dbReference type="NCBI Taxonomy" id="449447"/>
    <lineage>
        <taxon>Bacteria</taxon>
        <taxon>Bacillati</taxon>
        <taxon>Cyanobacteriota</taxon>
        <taxon>Cyanophyceae</taxon>
        <taxon>Oscillatoriophycideae</taxon>
        <taxon>Chroococcales</taxon>
        <taxon>Microcystaceae</taxon>
        <taxon>Microcystis</taxon>
    </lineage>
</organism>